<accession>A0A0E0L453</accession>
<feature type="domain" description="EF-hand" evidence="4">
    <location>
        <begin position="118"/>
        <end position="153"/>
    </location>
</feature>
<dbReference type="InterPro" id="IPR002048">
    <property type="entry name" value="EF_hand_dom"/>
</dbReference>
<dbReference type="InterPro" id="IPR011992">
    <property type="entry name" value="EF-hand-dom_pair"/>
</dbReference>
<dbReference type="PANTHER" id="PTHR23048:SF51">
    <property type="entry name" value="EF-HAND DOMAIN-CONTAINING PROTEIN"/>
    <property type="match status" value="1"/>
</dbReference>
<dbReference type="InterPro" id="IPR018247">
    <property type="entry name" value="EF_Hand_1_Ca_BS"/>
</dbReference>
<dbReference type="STRING" id="4537.A0A0E0L453"/>
<reference evidence="5" key="2">
    <citation type="submission" date="2018-05" db="EMBL/GenBank/DDBJ databases">
        <title>OpunRS2 (Oryza punctata Reference Sequence Version 2).</title>
        <authorList>
            <person name="Zhang J."/>
            <person name="Kudrna D."/>
            <person name="Lee S."/>
            <person name="Talag J."/>
            <person name="Welchert J."/>
            <person name="Wing R.A."/>
        </authorList>
    </citation>
    <scope>NUCLEOTIDE SEQUENCE [LARGE SCALE GENOMIC DNA]</scope>
</reference>
<evidence type="ECO:0000313" key="5">
    <source>
        <dbReference type="EnsemblPlants" id="OPUNC05G18830.1"/>
    </source>
</evidence>
<dbReference type="SUPFAM" id="SSF47473">
    <property type="entry name" value="EF-hand"/>
    <property type="match status" value="1"/>
</dbReference>
<reference evidence="5" key="1">
    <citation type="submission" date="2015-04" db="UniProtKB">
        <authorList>
            <consortium name="EnsemblPlants"/>
        </authorList>
    </citation>
    <scope>IDENTIFICATION</scope>
</reference>
<dbReference type="EnsemblPlants" id="OPUNC05G18830.1">
    <property type="protein sequence ID" value="OPUNC05G18830.1"/>
    <property type="gene ID" value="OPUNC05G18830"/>
</dbReference>
<organism evidence="5">
    <name type="scientific">Oryza punctata</name>
    <name type="common">Red rice</name>
    <dbReference type="NCBI Taxonomy" id="4537"/>
    <lineage>
        <taxon>Eukaryota</taxon>
        <taxon>Viridiplantae</taxon>
        <taxon>Streptophyta</taxon>
        <taxon>Embryophyta</taxon>
        <taxon>Tracheophyta</taxon>
        <taxon>Spermatophyta</taxon>
        <taxon>Magnoliopsida</taxon>
        <taxon>Liliopsida</taxon>
        <taxon>Poales</taxon>
        <taxon>Poaceae</taxon>
        <taxon>BOP clade</taxon>
        <taxon>Oryzoideae</taxon>
        <taxon>Oryzeae</taxon>
        <taxon>Oryzinae</taxon>
        <taxon>Oryza</taxon>
    </lineage>
</organism>
<dbReference type="FunFam" id="1.10.238.10:FF:000477">
    <property type="entry name" value="Myosin 1 light chain cam2"/>
    <property type="match status" value="1"/>
</dbReference>
<dbReference type="Proteomes" id="UP000026962">
    <property type="component" value="Chromosome 5"/>
</dbReference>
<dbReference type="Gene3D" id="1.10.238.10">
    <property type="entry name" value="EF-hand"/>
    <property type="match status" value="2"/>
</dbReference>
<dbReference type="HOGENOM" id="CLU_061288_2_0_1"/>
<dbReference type="FunFam" id="1.10.238.10:FF:000483">
    <property type="entry name" value="Probable calcium-binding protein CML9"/>
    <property type="match status" value="1"/>
</dbReference>
<feature type="domain" description="EF-hand" evidence="4">
    <location>
        <begin position="8"/>
        <end position="43"/>
    </location>
</feature>
<evidence type="ECO:0000256" key="1">
    <source>
        <dbReference type="ARBA" id="ARBA00022723"/>
    </source>
</evidence>
<dbReference type="eggNOG" id="KOG0027">
    <property type="taxonomic scope" value="Eukaryota"/>
</dbReference>
<dbReference type="CDD" id="cd00051">
    <property type="entry name" value="EFh"/>
    <property type="match status" value="2"/>
</dbReference>
<dbReference type="OMA" id="QIDECKE"/>
<feature type="domain" description="EF-hand" evidence="4">
    <location>
        <begin position="82"/>
        <end position="117"/>
    </location>
</feature>
<dbReference type="InterPro" id="IPR050230">
    <property type="entry name" value="CALM/Myosin/TropC-like"/>
</dbReference>
<name>A0A0E0L453_ORYPU</name>
<evidence type="ECO:0000256" key="2">
    <source>
        <dbReference type="ARBA" id="ARBA00022737"/>
    </source>
</evidence>
<dbReference type="AlphaFoldDB" id="A0A0E0L453"/>
<dbReference type="PROSITE" id="PS50222">
    <property type="entry name" value="EF_HAND_2"/>
    <property type="match status" value="3"/>
</dbReference>
<dbReference type="PROSITE" id="PS00018">
    <property type="entry name" value="EF_HAND_1"/>
    <property type="match status" value="1"/>
</dbReference>
<dbReference type="Pfam" id="PF13405">
    <property type="entry name" value="EF-hand_6"/>
    <property type="match status" value="1"/>
</dbReference>
<dbReference type="PANTHER" id="PTHR23048">
    <property type="entry name" value="MYOSIN LIGHT CHAIN 1, 3"/>
    <property type="match status" value="1"/>
</dbReference>
<dbReference type="GO" id="GO:0005509">
    <property type="term" value="F:calcium ion binding"/>
    <property type="evidence" value="ECO:0007669"/>
    <property type="project" value="InterPro"/>
</dbReference>
<protein>
    <recommendedName>
        <fullName evidence="4">EF-hand domain-containing protein</fullName>
    </recommendedName>
</protein>
<dbReference type="Gramene" id="OPUNC05G18830.1">
    <property type="protein sequence ID" value="OPUNC05G18830.1"/>
    <property type="gene ID" value="OPUNC05G18830"/>
</dbReference>
<proteinExistence type="predicted"/>
<keyword evidence="1" id="KW-0479">Metal-binding</keyword>
<dbReference type="SMART" id="SM00054">
    <property type="entry name" value="EFh"/>
    <property type="match status" value="3"/>
</dbReference>
<evidence type="ECO:0000259" key="4">
    <source>
        <dbReference type="PROSITE" id="PS50222"/>
    </source>
</evidence>
<dbReference type="Pfam" id="PF13499">
    <property type="entry name" value="EF-hand_7"/>
    <property type="match status" value="1"/>
</dbReference>
<evidence type="ECO:0000256" key="3">
    <source>
        <dbReference type="ARBA" id="ARBA00022837"/>
    </source>
</evidence>
<keyword evidence="2" id="KW-0677">Repeat</keyword>
<keyword evidence="6" id="KW-1185">Reference proteome</keyword>
<keyword evidence="3" id="KW-0106">Calcium</keyword>
<dbReference type="GO" id="GO:0016460">
    <property type="term" value="C:myosin II complex"/>
    <property type="evidence" value="ECO:0007669"/>
    <property type="project" value="TreeGrafter"/>
</dbReference>
<evidence type="ECO:0000313" key="6">
    <source>
        <dbReference type="Proteomes" id="UP000026962"/>
    </source>
</evidence>
<sequence>MAVKLTQEQIDECKEIFDLFDSDEDGRIATGELVTVLRSLGQNVDEAEAQRFLADAGGGGGGGDIDFAAFLSVAARKMGCGVTEKELAACFDVFDDARSGVIPAEQLRQAMVSHGDRLTEEEADEMVRKADPGGEGRVEYKEFVKVLMNKKYYYFLFEKRQPPCPLIEKKK</sequence>